<gene>
    <name evidence="7" type="ORF">HCU74_06580</name>
</gene>
<organism evidence="7 8">
    <name type="scientific">Spongiibacter thalassae</name>
    <dbReference type="NCBI Taxonomy" id="2721624"/>
    <lineage>
        <taxon>Bacteria</taxon>
        <taxon>Pseudomonadati</taxon>
        <taxon>Pseudomonadota</taxon>
        <taxon>Gammaproteobacteria</taxon>
        <taxon>Cellvibrionales</taxon>
        <taxon>Spongiibacteraceae</taxon>
        <taxon>Spongiibacter</taxon>
    </lineage>
</organism>
<dbReference type="InterPro" id="IPR005588">
    <property type="entry name" value="MucB_RseB"/>
</dbReference>
<keyword evidence="8" id="KW-1185">Reference proteome</keyword>
<evidence type="ECO:0000259" key="6">
    <source>
        <dbReference type="Pfam" id="PF17188"/>
    </source>
</evidence>
<name>A0ABX1GDU3_9GAMM</name>
<comment type="caution">
    <text evidence="7">The sequence shown here is derived from an EMBL/GenBank/DDBJ whole genome shotgun (WGS) entry which is preliminary data.</text>
</comment>
<dbReference type="InterPro" id="IPR038484">
    <property type="entry name" value="MucB/RseB_C_sf"/>
</dbReference>
<dbReference type="InterPro" id="IPR033434">
    <property type="entry name" value="MucB/RseB_N"/>
</dbReference>
<protein>
    <recommendedName>
        <fullName evidence="9">Sigma factor AlgU regulatory protein MucB</fullName>
    </recommendedName>
</protein>
<proteinExistence type="inferred from homology"/>
<dbReference type="EMBL" id="JAAWWK010000002">
    <property type="protein sequence ID" value="NKI17086.1"/>
    <property type="molecule type" value="Genomic_DNA"/>
</dbReference>
<dbReference type="Pfam" id="PF03888">
    <property type="entry name" value="MucB_RseB"/>
    <property type="match status" value="1"/>
</dbReference>
<dbReference type="Proteomes" id="UP000765845">
    <property type="component" value="Unassembled WGS sequence"/>
</dbReference>
<sequence>MLGRVVGGFLTGIVMAQASFAGTAATDWLARMAESHRQLNYSGIVTYQVGERVNSFRISHYVGNGQEFESLEALDGNEAEWVRSGHDVNCIHPGPEMIRLLGEQADGGLTQQYSIAIDGQTRVAGRDGVVMKISPKDEYRLGYTLTLDEETGLMLRSEILSEQGKVLERFQYVALEFDSENGAAVSSQALQVSHKVPVRGAAARSETLREWRPTWVPSGFRLAEVEGEDANGMTFTDGLAVISVFVESLNPATTKAASEQPMRRGASVSYSVAVPERQALVSVVGEVPMLTAKQIARSLEWLRQ</sequence>
<evidence type="ECO:0000313" key="7">
    <source>
        <dbReference type="EMBL" id="NKI17086.1"/>
    </source>
</evidence>
<reference evidence="7 8" key="1">
    <citation type="submission" date="2020-04" db="EMBL/GenBank/DDBJ databases">
        <authorList>
            <person name="Yoon J."/>
        </authorList>
    </citation>
    <scope>NUCLEOTIDE SEQUENCE [LARGE SCALE GENOMIC DNA]</scope>
    <source>
        <strain evidence="7 8">KMU-166</strain>
    </source>
</reference>
<dbReference type="Gene3D" id="2.50.20.10">
    <property type="entry name" value="Lipoprotein localisation LolA/LolB/LppX"/>
    <property type="match status" value="1"/>
</dbReference>
<accession>A0ABX1GDU3</accession>
<dbReference type="RefSeq" id="WP_210425135.1">
    <property type="nucleotide sequence ID" value="NZ_JAAWWK010000002.1"/>
</dbReference>
<evidence type="ECO:0000256" key="3">
    <source>
        <dbReference type="ARBA" id="ARBA00022729"/>
    </source>
</evidence>
<dbReference type="PIRSF" id="PIRSF005427">
    <property type="entry name" value="RseB"/>
    <property type="match status" value="1"/>
</dbReference>
<dbReference type="Gene3D" id="3.30.200.100">
    <property type="entry name" value="MucB/RseB, C-terminal domain"/>
    <property type="match status" value="1"/>
</dbReference>
<keyword evidence="3" id="KW-0732">Signal</keyword>
<evidence type="ECO:0000313" key="8">
    <source>
        <dbReference type="Proteomes" id="UP000765845"/>
    </source>
</evidence>
<feature type="domain" description="MucB/RseB C-terminal" evidence="6">
    <location>
        <begin position="209"/>
        <end position="299"/>
    </location>
</feature>
<comment type="subcellular location">
    <subcellularLocation>
        <location evidence="1">Periplasm</location>
    </subcellularLocation>
</comment>
<dbReference type="CDD" id="cd16327">
    <property type="entry name" value="RseB"/>
    <property type="match status" value="1"/>
</dbReference>
<evidence type="ECO:0000256" key="1">
    <source>
        <dbReference type="ARBA" id="ARBA00004418"/>
    </source>
</evidence>
<keyword evidence="4" id="KW-0574">Periplasm</keyword>
<evidence type="ECO:0008006" key="9">
    <source>
        <dbReference type="Google" id="ProtNLM"/>
    </source>
</evidence>
<feature type="domain" description="MucB/RseB N-terminal" evidence="5">
    <location>
        <begin position="25"/>
        <end position="184"/>
    </location>
</feature>
<evidence type="ECO:0000256" key="4">
    <source>
        <dbReference type="ARBA" id="ARBA00022764"/>
    </source>
</evidence>
<dbReference type="Pfam" id="PF17188">
    <property type="entry name" value="MucB_RseB_C"/>
    <property type="match status" value="1"/>
</dbReference>
<dbReference type="PANTHER" id="PTHR38782:SF1">
    <property type="entry name" value="SIGMA-E FACTOR REGULATORY PROTEIN RSEB"/>
    <property type="match status" value="1"/>
</dbReference>
<dbReference type="InterPro" id="IPR033436">
    <property type="entry name" value="MucB/RseB_C"/>
</dbReference>
<evidence type="ECO:0000259" key="5">
    <source>
        <dbReference type="Pfam" id="PF03888"/>
    </source>
</evidence>
<evidence type="ECO:0000256" key="2">
    <source>
        <dbReference type="ARBA" id="ARBA00008150"/>
    </source>
</evidence>
<dbReference type="PANTHER" id="PTHR38782">
    <property type="match status" value="1"/>
</dbReference>
<comment type="similarity">
    <text evidence="2">Belongs to the RseB family.</text>
</comment>